<reference evidence="5" key="1">
    <citation type="journal article" date="2018" name="DNA Res.">
        <title>Multiple hybrid de novo genome assembly of finger millet, an orphan allotetraploid crop.</title>
        <authorList>
            <person name="Hatakeyama M."/>
            <person name="Aluri S."/>
            <person name="Balachadran M.T."/>
            <person name="Sivarajan S.R."/>
            <person name="Patrignani A."/>
            <person name="Gruter S."/>
            <person name="Poveda L."/>
            <person name="Shimizu-Inatsugi R."/>
            <person name="Baeten J."/>
            <person name="Francoijs K.J."/>
            <person name="Nataraja K.N."/>
            <person name="Reddy Y.A.N."/>
            <person name="Phadnis S."/>
            <person name="Ravikumar R.L."/>
            <person name="Schlapbach R."/>
            <person name="Sreeman S.M."/>
            <person name="Shimizu K.K."/>
        </authorList>
    </citation>
    <scope>NUCLEOTIDE SEQUENCE</scope>
</reference>
<dbReference type="AlphaFoldDB" id="A0AAV5DI82"/>
<dbReference type="EMBL" id="BQKI01000017">
    <property type="protein sequence ID" value="GJN09900.1"/>
    <property type="molecule type" value="Genomic_DNA"/>
</dbReference>
<evidence type="ECO:0000256" key="1">
    <source>
        <dbReference type="ARBA" id="ARBA00007626"/>
    </source>
</evidence>
<dbReference type="PROSITE" id="PS51375">
    <property type="entry name" value="PPR"/>
    <property type="match status" value="1"/>
</dbReference>
<dbReference type="Proteomes" id="UP001054889">
    <property type="component" value="Unassembled WGS sequence"/>
</dbReference>
<feature type="repeat" description="PPR" evidence="4">
    <location>
        <begin position="65"/>
        <end position="99"/>
    </location>
</feature>
<dbReference type="PANTHER" id="PTHR47939:SF1">
    <property type="entry name" value="OS04G0684500 PROTEIN"/>
    <property type="match status" value="1"/>
</dbReference>
<dbReference type="PANTHER" id="PTHR47939">
    <property type="entry name" value="MEMBRANE-ASSOCIATED SALT-INDUCIBLE PROTEIN-LIKE"/>
    <property type="match status" value="1"/>
</dbReference>
<evidence type="ECO:0000256" key="3">
    <source>
        <dbReference type="ARBA" id="ARBA00022946"/>
    </source>
</evidence>
<keyword evidence="6" id="KW-1185">Reference proteome</keyword>
<accession>A0AAV5DI82</accession>
<gene>
    <name evidence="5" type="primary">ga27950</name>
    <name evidence="5" type="ORF">PR202_ga27950</name>
</gene>
<dbReference type="InterPro" id="IPR050667">
    <property type="entry name" value="PPR-containing_protein"/>
</dbReference>
<name>A0AAV5DI82_ELECO</name>
<sequence length="135" mass="15632">MGAFFCNRLRDWKTAGEIIEHLDSSLSSISLGTLNHLLNFLGKCGKTENMMKLFYKMVTSCSTVGLSTYEVLLRNLLVVGKWRNMLRVLQWMEDAGVHPTLYMYQSVLPYIWRDNSMDYVNLMHEKMSMATSYSI</sequence>
<dbReference type="InterPro" id="IPR011990">
    <property type="entry name" value="TPR-like_helical_dom_sf"/>
</dbReference>
<dbReference type="Gene3D" id="1.25.40.10">
    <property type="entry name" value="Tetratricopeptide repeat domain"/>
    <property type="match status" value="1"/>
</dbReference>
<protein>
    <recommendedName>
        <fullName evidence="7">Pentatricopeptide repeat-containing protein</fullName>
    </recommendedName>
</protein>
<dbReference type="InterPro" id="IPR002885">
    <property type="entry name" value="PPR_rpt"/>
</dbReference>
<keyword evidence="2" id="KW-0677">Repeat</keyword>
<comment type="similarity">
    <text evidence="1">Belongs to the PPR family. P subfamily.</text>
</comment>
<proteinExistence type="inferred from homology"/>
<evidence type="ECO:0000256" key="2">
    <source>
        <dbReference type="ARBA" id="ARBA00022737"/>
    </source>
</evidence>
<evidence type="ECO:0000313" key="5">
    <source>
        <dbReference type="EMBL" id="GJN09900.1"/>
    </source>
</evidence>
<keyword evidence="3" id="KW-0809">Transit peptide</keyword>
<comment type="caution">
    <text evidence="5">The sequence shown here is derived from an EMBL/GenBank/DDBJ whole genome shotgun (WGS) entry which is preliminary data.</text>
</comment>
<evidence type="ECO:0000256" key="4">
    <source>
        <dbReference type="PROSITE-ProRule" id="PRU00708"/>
    </source>
</evidence>
<evidence type="ECO:0000313" key="6">
    <source>
        <dbReference type="Proteomes" id="UP001054889"/>
    </source>
</evidence>
<evidence type="ECO:0008006" key="7">
    <source>
        <dbReference type="Google" id="ProtNLM"/>
    </source>
</evidence>
<reference evidence="5" key="2">
    <citation type="submission" date="2021-12" db="EMBL/GenBank/DDBJ databases">
        <title>Resequencing data analysis of finger millet.</title>
        <authorList>
            <person name="Hatakeyama M."/>
            <person name="Aluri S."/>
            <person name="Balachadran M.T."/>
            <person name="Sivarajan S.R."/>
            <person name="Poveda L."/>
            <person name="Shimizu-Inatsugi R."/>
            <person name="Schlapbach R."/>
            <person name="Sreeman S.M."/>
            <person name="Shimizu K.K."/>
        </authorList>
    </citation>
    <scope>NUCLEOTIDE SEQUENCE</scope>
</reference>
<dbReference type="Pfam" id="PF13812">
    <property type="entry name" value="PPR_3"/>
    <property type="match status" value="1"/>
</dbReference>
<organism evidence="5 6">
    <name type="scientific">Eleusine coracana subsp. coracana</name>
    <dbReference type="NCBI Taxonomy" id="191504"/>
    <lineage>
        <taxon>Eukaryota</taxon>
        <taxon>Viridiplantae</taxon>
        <taxon>Streptophyta</taxon>
        <taxon>Embryophyta</taxon>
        <taxon>Tracheophyta</taxon>
        <taxon>Spermatophyta</taxon>
        <taxon>Magnoliopsida</taxon>
        <taxon>Liliopsida</taxon>
        <taxon>Poales</taxon>
        <taxon>Poaceae</taxon>
        <taxon>PACMAD clade</taxon>
        <taxon>Chloridoideae</taxon>
        <taxon>Cynodonteae</taxon>
        <taxon>Eleusininae</taxon>
        <taxon>Eleusine</taxon>
    </lineage>
</organism>